<accession>A0A1G4KFX2</accession>
<evidence type="ECO:0000256" key="1">
    <source>
        <dbReference type="ARBA" id="ARBA00004173"/>
    </source>
</evidence>
<keyword evidence="5" id="KW-0143">Chaperone</keyword>
<dbReference type="PANTHER" id="PTHR21013:SF10">
    <property type="entry name" value="ATP SYNTHASE MITOCHONDRIAL F1 COMPLEX ASSEMBLY FACTOR 2"/>
    <property type="match status" value="1"/>
</dbReference>
<reference evidence="7" key="1">
    <citation type="submission" date="2016-03" db="EMBL/GenBank/DDBJ databases">
        <authorList>
            <person name="Devillers Hugo."/>
        </authorList>
    </citation>
    <scope>NUCLEOTIDE SEQUENCE [LARGE SCALE GENOMIC DNA]</scope>
</reference>
<keyword evidence="4" id="KW-0496">Mitochondrion</keyword>
<dbReference type="OrthoDB" id="5322896at2759"/>
<keyword evidence="3" id="KW-0809">Transit peptide</keyword>
<evidence type="ECO:0000313" key="7">
    <source>
        <dbReference type="Proteomes" id="UP000189911"/>
    </source>
</evidence>
<dbReference type="InterPro" id="IPR023335">
    <property type="entry name" value="ATP12_ortho_dom_sf"/>
</dbReference>
<dbReference type="AlphaFoldDB" id="A0A1G4KFX2"/>
<comment type="similarity">
    <text evidence="2">Belongs to the ATP12 family.</text>
</comment>
<evidence type="ECO:0000256" key="4">
    <source>
        <dbReference type="ARBA" id="ARBA00023128"/>
    </source>
</evidence>
<gene>
    <name evidence="6" type="ORF">LANO_0G03818G</name>
</gene>
<dbReference type="InterPro" id="IPR011419">
    <property type="entry name" value="ATP12_ATP_synth-F1-assembly"/>
</dbReference>
<dbReference type="SUPFAM" id="SSF160909">
    <property type="entry name" value="ATP12-like"/>
    <property type="match status" value="1"/>
</dbReference>
<dbReference type="Proteomes" id="UP000189911">
    <property type="component" value="Chromosome G"/>
</dbReference>
<keyword evidence="7" id="KW-1185">Reference proteome</keyword>
<sequence>MLRHTLRPALRDIKLWNLRSYAKSASLGIDSSVENNLQTETNRVSKTLQKFWNVVSSQESERGITITLDSKPVRTPLGNALTVSKDRRLLALVLENEWANLASLSIKPHSLPVTSIVSRCIDLEYASRPDSDADLVAKIGGDRAKISDTLLRYLDTDTLLCLSPSAEFEGALRAAQNKLYLPIINAAETFLSKFSNEPVSIAILDADLHGLRGNIQSEATKAAALKYLGSLSLWDLAVFENTVLTTKSFMCGLLLLANKALTPHSDLSKTMEQLAQCATLETIYQVERWGEVEDTHDVDYRDVRRKTNAAAIVAYKE</sequence>
<protein>
    <submittedName>
        <fullName evidence="6">LANO_0G03818g1_1</fullName>
    </submittedName>
</protein>
<name>A0A1G4KFX2_9SACH</name>
<dbReference type="InterPro" id="IPR042272">
    <property type="entry name" value="ATP12_ATP_synth-F1-assembly_N"/>
</dbReference>
<dbReference type="EMBL" id="LT598453">
    <property type="protein sequence ID" value="SCV03384.1"/>
    <property type="molecule type" value="Genomic_DNA"/>
</dbReference>
<dbReference type="PANTHER" id="PTHR21013">
    <property type="entry name" value="ATP SYNTHASE MITOCHONDRIAL F1 COMPLEX ASSEMBLY FACTOR 2/ATP12 PROTEIN, MITOCHONDRIAL PRECURSOR"/>
    <property type="match status" value="1"/>
</dbReference>
<evidence type="ECO:0000256" key="3">
    <source>
        <dbReference type="ARBA" id="ARBA00022946"/>
    </source>
</evidence>
<dbReference type="Gene3D" id="1.10.3580.10">
    <property type="entry name" value="ATP12 ATPase"/>
    <property type="match status" value="1"/>
</dbReference>
<organism evidence="6 7">
    <name type="scientific">Lachancea nothofagi CBS 11611</name>
    <dbReference type="NCBI Taxonomy" id="1266666"/>
    <lineage>
        <taxon>Eukaryota</taxon>
        <taxon>Fungi</taxon>
        <taxon>Dikarya</taxon>
        <taxon>Ascomycota</taxon>
        <taxon>Saccharomycotina</taxon>
        <taxon>Saccharomycetes</taxon>
        <taxon>Saccharomycetales</taxon>
        <taxon>Saccharomycetaceae</taxon>
        <taxon>Lachancea</taxon>
    </lineage>
</organism>
<evidence type="ECO:0000256" key="5">
    <source>
        <dbReference type="ARBA" id="ARBA00023186"/>
    </source>
</evidence>
<proteinExistence type="inferred from homology"/>
<dbReference type="Gene3D" id="3.30.2180.10">
    <property type="entry name" value="ATP12-like"/>
    <property type="match status" value="1"/>
</dbReference>
<dbReference type="GO" id="GO:0033615">
    <property type="term" value="P:mitochondrial proton-transporting ATP synthase complex assembly"/>
    <property type="evidence" value="ECO:0007669"/>
    <property type="project" value="TreeGrafter"/>
</dbReference>
<dbReference type="Pfam" id="PF07542">
    <property type="entry name" value="ATP12"/>
    <property type="match status" value="1"/>
</dbReference>
<evidence type="ECO:0000256" key="2">
    <source>
        <dbReference type="ARBA" id="ARBA00008231"/>
    </source>
</evidence>
<comment type="subcellular location">
    <subcellularLocation>
        <location evidence="1">Mitochondrion</location>
    </subcellularLocation>
</comment>
<dbReference type="GO" id="GO:0005739">
    <property type="term" value="C:mitochondrion"/>
    <property type="evidence" value="ECO:0007669"/>
    <property type="project" value="UniProtKB-SubCell"/>
</dbReference>
<evidence type="ECO:0000313" key="6">
    <source>
        <dbReference type="EMBL" id="SCV03384.1"/>
    </source>
</evidence>